<proteinExistence type="predicted"/>
<accession>A0ACC1NSH4</accession>
<reference evidence="1" key="1">
    <citation type="submission" date="2022-08" db="EMBL/GenBank/DDBJ databases">
        <title>Genome Sequence of Lecanicillium fungicola.</title>
        <authorList>
            <person name="Buettner E."/>
        </authorList>
    </citation>
    <scope>NUCLEOTIDE SEQUENCE</scope>
    <source>
        <strain evidence="1">Babe33</strain>
    </source>
</reference>
<name>A0ACC1NSH4_9HYPO</name>
<organism evidence="1 2">
    <name type="scientific">Zarea fungicola</name>
    <dbReference type="NCBI Taxonomy" id="93591"/>
    <lineage>
        <taxon>Eukaryota</taxon>
        <taxon>Fungi</taxon>
        <taxon>Dikarya</taxon>
        <taxon>Ascomycota</taxon>
        <taxon>Pezizomycotina</taxon>
        <taxon>Sordariomycetes</taxon>
        <taxon>Hypocreomycetidae</taxon>
        <taxon>Hypocreales</taxon>
        <taxon>Cordycipitaceae</taxon>
        <taxon>Zarea</taxon>
    </lineage>
</organism>
<evidence type="ECO:0000313" key="1">
    <source>
        <dbReference type="EMBL" id="KAJ2981880.1"/>
    </source>
</evidence>
<dbReference type="Proteomes" id="UP001143910">
    <property type="component" value="Unassembled WGS sequence"/>
</dbReference>
<protein>
    <submittedName>
        <fullName evidence="1">Uncharacterized protein</fullName>
    </submittedName>
</protein>
<gene>
    <name evidence="1" type="ORF">NQ176_g1761</name>
</gene>
<dbReference type="EMBL" id="JANJQO010000106">
    <property type="protein sequence ID" value="KAJ2981880.1"/>
    <property type="molecule type" value="Genomic_DNA"/>
</dbReference>
<comment type="caution">
    <text evidence="1">The sequence shown here is derived from an EMBL/GenBank/DDBJ whole genome shotgun (WGS) entry which is preliminary data.</text>
</comment>
<sequence>MLKTELVRRRNDPMCRVSGLGLPRQRPAAPLVAWESPSASHAPLAAQPRTVVGPSEVKVNLSDMTMFDALRFNIVGLVAGGFDHSFWTVDVLRACQVQPAIWHASLALTALHQSQKQDAGETFRRSRHEKLSMTHYNASIKHVIALTRKRNLSNAEREALLLSSLLLTALCTMQGDVRQAMMHAVNCVQVFHQWRLWESHRSSVSRRGSMLNADSLNTIVAHIELQLVSRIEQVAIPPWGSPCSPPRCSDIPFASVTEAYQEFQPLFTSLIGLWQRAGLPLLQGLPQPGPEMDVRYPYVIEFQRWKKKYDALCASDRTSPLDAESMLTLYFYWELLEIIRTSKDVGKADGRPPAFSFTVSAVEGLMWSANGCRDPEVRRGFLELIQVWPRREGIWSNTLIAAIVETTIDLEETGWRDGEPDAGSDCVCVAGSFICNQHRVNNHTVEFLSGDRARVTFETVGDKMMNKRGHVAILP</sequence>
<keyword evidence="2" id="KW-1185">Reference proteome</keyword>
<evidence type="ECO:0000313" key="2">
    <source>
        <dbReference type="Proteomes" id="UP001143910"/>
    </source>
</evidence>